<evidence type="ECO:0000313" key="3">
    <source>
        <dbReference type="Proteomes" id="UP000237073"/>
    </source>
</evidence>
<dbReference type="Proteomes" id="UP000237073">
    <property type="component" value="Unassembled WGS sequence"/>
</dbReference>
<organism evidence="2 4">
    <name type="scientific">Superficieibacter electus</name>
    <dbReference type="NCBI Taxonomy" id="2022662"/>
    <lineage>
        <taxon>Bacteria</taxon>
        <taxon>Pseudomonadati</taxon>
        <taxon>Pseudomonadota</taxon>
        <taxon>Gammaproteobacteria</taxon>
        <taxon>Enterobacterales</taxon>
        <taxon>Enterobacteriaceae</taxon>
        <taxon>Superficieibacter</taxon>
    </lineage>
</organism>
<proteinExistence type="predicted"/>
<evidence type="ECO:0000313" key="2">
    <source>
        <dbReference type="EMBL" id="POP50448.1"/>
    </source>
</evidence>
<evidence type="ECO:0000313" key="1">
    <source>
        <dbReference type="EMBL" id="POP44430.1"/>
    </source>
</evidence>
<sequence>MRAIRTTLQLYSTDEGGRRLPLLAARPFGCPLYFKDIEALAAYGWDCRIFVNLIGRDIYPGETIKDVEIAFLSADIVLPYLKTGTEFLLWEAGYIGRGIITQIP</sequence>
<accession>A0A2P5GV50</accession>
<dbReference type="AlphaFoldDB" id="A0A2P5GV50"/>
<protein>
    <submittedName>
        <fullName evidence="2">Uncharacterized protein</fullName>
    </submittedName>
</protein>
<evidence type="ECO:0000313" key="4">
    <source>
        <dbReference type="Proteomes" id="UP000247005"/>
    </source>
</evidence>
<comment type="caution">
    <text evidence="2">The sequence shown here is derived from an EMBL/GenBank/DDBJ whole genome shotgun (WGS) entry which is preliminary data.</text>
</comment>
<name>A0A2P5GV50_9ENTR</name>
<dbReference type="Proteomes" id="UP000247005">
    <property type="component" value="Unassembled WGS sequence"/>
</dbReference>
<dbReference type="EMBL" id="PQGE01000010">
    <property type="protein sequence ID" value="POP44430.1"/>
    <property type="molecule type" value="Genomic_DNA"/>
</dbReference>
<keyword evidence="3" id="KW-1185">Reference proteome</keyword>
<reference evidence="3 4" key="1">
    <citation type="submission" date="2018-01" db="EMBL/GenBank/DDBJ databases">
        <title>Superficieibacter electus gen. nov., sp. nov., an extended-spectrum beta-lactamase possessing member of the Enterobacteriaceae family, isolated from intensive care unit surfaces.</title>
        <authorList>
            <person name="Potter R.F."/>
            <person name="D'Souza A.W."/>
        </authorList>
    </citation>
    <scope>NUCLEOTIDE SEQUENCE [LARGE SCALE GENOMIC DNA]</scope>
    <source>
        <strain evidence="2 4">BP-1</strain>
        <strain evidence="1 3">BP-2</strain>
    </source>
</reference>
<dbReference type="EMBL" id="PQGD01000002">
    <property type="protein sequence ID" value="POP50448.1"/>
    <property type="molecule type" value="Genomic_DNA"/>
</dbReference>
<gene>
    <name evidence="2" type="ORF">CHU32_03210</name>
    <name evidence="1" type="ORF">CHU33_13320</name>
</gene>